<dbReference type="PANTHER" id="PTHR24421:SF10">
    <property type="entry name" value="NITRATE_NITRITE SENSOR PROTEIN NARQ"/>
    <property type="match status" value="1"/>
</dbReference>
<dbReference type="RefSeq" id="WP_071065952.1">
    <property type="nucleotide sequence ID" value="NZ_MAXA01000243.1"/>
</dbReference>
<dbReference type="Gene3D" id="3.30.565.10">
    <property type="entry name" value="Histidine kinase-like ATPase, C-terminal domain"/>
    <property type="match status" value="1"/>
</dbReference>
<dbReference type="PROSITE" id="PS51318">
    <property type="entry name" value="TAT"/>
    <property type="match status" value="1"/>
</dbReference>
<comment type="caution">
    <text evidence="13">The sequence shown here is derived from an EMBL/GenBank/DDBJ whole genome shotgun (WGS) entry which is preliminary data.</text>
</comment>
<dbReference type="InterPro" id="IPR003594">
    <property type="entry name" value="HATPase_dom"/>
</dbReference>
<protein>
    <recommendedName>
        <fullName evidence="2">histidine kinase</fullName>
        <ecNumber evidence="2">2.7.13.3</ecNumber>
    </recommendedName>
</protein>
<feature type="compositionally biased region" description="Low complexity" evidence="9">
    <location>
        <begin position="391"/>
        <end position="401"/>
    </location>
</feature>
<dbReference type="InterPro" id="IPR011712">
    <property type="entry name" value="Sig_transdc_His_kin_sub3_dim/P"/>
</dbReference>
<evidence type="ECO:0000256" key="10">
    <source>
        <dbReference type="SAM" id="Phobius"/>
    </source>
</evidence>
<dbReference type="Gene3D" id="3.30.450.40">
    <property type="match status" value="1"/>
</dbReference>
<reference evidence="14" key="1">
    <citation type="submission" date="2016-07" db="EMBL/GenBank/DDBJ databases">
        <title>Frankia sp. NRRL B-16219 Genome sequencing.</title>
        <authorList>
            <person name="Ghodhbane-Gtari F."/>
            <person name="Swanson E."/>
            <person name="Gueddou A."/>
            <person name="Louati M."/>
            <person name="Nouioui I."/>
            <person name="Hezbri K."/>
            <person name="Abebe-Akele F."/>
            <person name="Simpson S."/>
            <person name="Morris K."/>
            <person name="Thomas K."/>
            <person name="Gtari M."/>
            <person name="Tisa L.S."/>
        </authorList>
    </citation>
    <scope>NUCLEOTIDE SEQUENCE [LARGE SCALE GENOMIC DNA]</scope>
    <source>
        <strain evidence="14">NRRL B-16219</strain>
    </source>
</reference>
<comment type="catalytic activity">
    <reaction evidence="1">
        <text>ATP + protein L-histidine = ADP + protein N-phospho-L-histidine.</text>
        <dbReference type="EC" id="2.7.13.3"/>
    </reaction>
</comment>
<keyword evidence="6 13" id="KW-0418">Kinase</keyword>
<dbReference type="GO" id="GO:0000155">
    <property type="term" value="F:phosphorelay sensor kinase activity"/>
    <property type="evidence" value="ECO:0007669"/>
    <property type="project" value="InterPro"/>
</dbReference>
<feature type="transmembrane region" description="Helical" evidence="10">
    <location>
        <begin position="40"/>
        <end position="57"/>
    </location>
</feature>
<evidence type="ECO:0000313" key="14">
    <source>
        <dbReference type="Proteomes" id="UP000179769"/>
    </source>
</evidence>
<evidence type="ECO:0000256" key="7">
    <source>
        <dbReference type="ARBA" id="ARBA00022840"/>
    </source>
</evidence>
<evidence type="ECO:0000256" key="2">
    <source>
        <dbReference type="ARBA" id="ARBA00012438"/>
    </source>
</evidence>
<keyword evidence="14" id="KW-1185">Reference proteome</keyword>
<evidence type="ECO:0000259" key="12">
    <source>
        <dbReference type="SMART" id="SM00065"/>
    </source>
</evidence>
<dbReference type="InterPro" id="IPR050482">
    <property type="entry name" value="Sensor_HK_TwoCompSys"/>
</dbReference>
<dbReference type="InterPro" id="IPR006311">
    <property type="entry name" value="TAT_signal"/>
</dbReference>
<evidence type="ECO:0000256" key="9">
    <source>
        <dbReference type="SAM" id="MobiDB-lite"/>
    </source>
</evidence>
<keyword evidence="10" id="KW-0812">Transmembrane</keyword>
<evidence type="ECO:0000256" key="8">
    <source>
        <dbReference type="ARBA" id="ARBA00023012"/>
    </source>
</evidence>
<dbReference type="InterPro" id="IPR029016">
    <property type="entry name" value="GAF-like_dom_sf"/>
</dbReference>
<keyword evidence="7" id="KW-0067">ATP-binding</keyword>
<feature type="transmembrane region" description="Helical" evidence="10">
    <location>
        <begin position="69"/>
        <end position="90"/>
    </location>
</feature>
<dbReference type="GO" id="GO:0016020">
    <property type="term" value="C:membrane"/>
    <property type="evidence" value="ECO:0007669"/>
    <property type="project" value="InterPro"/>
</dbReference>
<dbReference type="InterPro" id="IPR003018">
    <property type="entry name" value="GAF"/>
</dbReference>
<feature type="chain" id="PRO_5010262112" description="histidine kinase" evidence="11">
    <location>
        <begin position="25"/>
        <end position="576"/>
    </location>
</feature>
<proteinExistence type="predicted"/>
<dbReference type="Pfam" id="PF02518">
    <property type="entry name" value="HATPase_c"/>
    <property type="match status" value="1"/>
</dbReference>
<dbReference type="Pfam" id="PF07730">
    <property type="entry name" value="HisKA_3"/>
    <property type="match status" value="1"/>
</dbReference>
<name>A0A1S1PNH0_9ACTN</name>
<dbReference type="AlphaFoldDB" id="A0A1S1PNH0"/>
<dbReference type="InterPro" id="IPR036890">
    <property type="entry name" value="HATPase_C_sf"/>
</dbReference>
<keyword evidence="5" id="KW-0547">Nucleotide-binding</keyword>
<keyword evidence="11" id="KW-0732">Signal</keyword>
<dbReference type="CDD" id="cd16917">
    <property type="entry name" value="HATPase_UhpB-NarQ-NarX-like"/>
    <property type="match status" value="1"/>
</dbReference>
<dbReference type="GO" id="GO:0046983">
    <property type="term" value="F:protein dimerization activity"/>
    <property type="evidence" value="ECO:0007669"/>
    <property type="project" value="InterPro"/>
</dbReference>
<feature type="compositionally biased region" description="Gly residues" evidence="9">
    <location>
        <begin position="212"/>
        <end position="223"/>
    </location>
</feature>
<keyword evidence="4" id="KW-0808">Transferase</keyword>
<dbReference type="PROSITE" id="PS51257">
    <property type="entry name" value="PROKAR_LIPOPROTEIN"/>
    <property type="match status" value="1"/>
</dbReference>
<dbReference type="PANTHER" id="PTHR24421">
    <property type="entry name" value="NITRATE/NITRITE SENSOR PROTEIN NARX-RELATED"/>
    <property type="match status" value="1"/>
</dbReference>
<dbReference type="Proteomes" id="UP000179769">
    <property type="component" value="Unassembled WGS sequence"/>
</dbReference>
<dbReference type="EMBL" id="MAXA01000243">
    <property type="protein sequence ID" value="OHV22837.1"/>
    <property type="molecule type" value="Genomic_DNA"/>
</dbReference>
<feature type="compositionally biased region" description="Low complexity" evidence="9">
    <location>
        <begin position="201"/>
        <end position="211"/>
    </location>
</feature>
<evidence type="ECO:0000256" key="4">
    <source>
        <dbReference type="ARBA" id="ARBA00022679"/>
    </source>
</evidence>
<evidence type="ECO:0000256" key="3">
    <source>
        <dbReference type="ARBA" id="ARBA00022553"/>
    </source>
</evidence>
<dbReference type="EC" id="2.7.13.3" evidence="2"/>
<keyword evidence="10" id="KW-1133">Transmembrane helix</keyword>
<dbReference type="SUPFAM" id="SSF55874">
    <property type="entry name" value="ATPase domain of HSP90 chaperone/DNA topoisomerase II/histidine kinase"/>
    <property type="match status" value="1"/>
</dbReference>
<evidence type="ECO:0000256" key="11">
    <source>
        <dbReference type="SAM" id="SignalP"/>
    </source>
</evidence>
<gene>
    <name evidence="13" type="ORF">BBK14_24900</name>
</gene>
<keyword evidence="10" id="KW-0472">Membrane</keyword>
<dbReference type="SMART" id="SM00065">
    <property type="entry name" value="GAF"/>
    <property type="match status" value="1"/>
</dbReference>
<feature type="transmembrane region" description="Helical" evidence="10">
    <location>
        <begin position="102"/>
        <end position="120"/>
    </location>
</feature>
<feature type="region of interest" description="Disordered" evidence="9">
    <location>
        <begin position="387"/>
        <end position="414"/>
    </location>
</feature>
<dbReference type="Gene3D" id="1.20.5.1930">
    <property type="match status" value="1"/>
</dbReference>
<accession>A0A1S1PNH0</accession>
<sequence>MTHPRRQLLTAAALAGAAVTAACAAPRLLGAGTPPWSAPLAVDAVLLTAGVAAGWAPRARRRSERVLTIAADLACLAAIAAVGLAGALATLGHRPPDGGESFTGPVLIAAALAAVLAAGARARTAALVRHAVRGARYAPDDVLRTFGEDASRGTSLDEALAGLGDALRRSLSLQRVEIWTGAAGRLTAAVVTPESPPPAAPDAGGQDAGRPTAGGSGTAGGPGATADGPAEVGSTIALTAGDLIVLARTRVAGPGWLSLWVPQLARRYLDTQVRVVPARAGGALLGMLVAQRPPEAPRFSEAEDRMLAELGTRVGTVLHNRQLDANLRDALTDLRHANEELRGSRARLVATADAERRRIERDLHDGAQQQLVSLAVGLRLVRDLISDGDSDGSSSHDSGSNDGDGSGPGAPERDEDLAAADELLTAMAEQVTETITEVRNLAHGIYPPLLRSSGLTEALRAAGQRSTVGVTVRADDIGRYPPDVEAAVYFCCLEALQNAAKHAPGSSVEVTLGEREGSLTFAVWDDGAGFEPESSARGHGMTNMADRIGAIGGTLRWESSPGSGTGVIGVVPVGGG</sequence>
<dbReference type="OrthoDB" id="3217947at2"/>
<dbReference type="SUPFAM" id="SSF55781">
    <property type="entry name" value="GAF domain-like"/>
    <property type="match status" value="1"/>
</dbReference>
<feature type="domain" description="GAF" evidence="12">
    <location>
        <begin position="155"/>
        <end position="328"/>
    </location>
</feature>
<feature type="signal peptide" evidence="11">
    <location>
        <begin position="1"/>
        <end position="24"/>
    </location>
</feature>
<keyword evidence="8" id="KW-0902">Two-component regulatory system</keyword>
<evidence type="ECO:0000256" key="1">
    <source>
        <dbReference type="ARBA" id="ARBA00000085"/>
    </source>
</evidence>
<evidence type="ECO:0000256" key="6">
    <source>
        <dbReference type="ARBA" id="ARBA00022777"/>
    </source>
</evidence>
<evidence type="ECO:0000256" key="5">
    <source>
        <dbReference type="ARBA" id="ARBA00022741"/>
    </source>
</evidence>
<keyword evidence="3" id="KW-0597">Phosphoprotein</keyword>
<evidence type="ECO:0000313" key="13">
    <source>
        <dbReference type="EMBL" id="OHV22837.1"/>
    </source>
</evidence>
<organism evidence="13 14">
    <name type="scientific">Parafrankia soli</name>
    <dbReference type="NCBI Taxonomy" id="2599596"/>
    <lineage>
        <taxon>Bacteria</taxon>
        <taxon>Bacillati</taxon>
        <taxon>Actinomycetota</taxon>
        <taxon>Actinomycetes</taxon>
        <taxon>Frankiales</taxon>
        <taxon>Frankiaceae</taxon>
        <taxon>Parafrankia</taxon>
    </lineage>
</organism>
<feature type="region of interest" description="Disordered" evidence="9">
    <location>
        <begin position="191"/>
        <end position="228"/>
    </location>
</feature>
<dbReference type="GO" id="GO:0005524">
    <property type="term" value="F:ATP binding"/>
    <property type="evidence" value="ECO:0007669"/>
    <property type="project" value="UniProtKB-KW"/>
</dbReference>